<dbReference type="EC" id="2.1.1.-" evidence="2"/>
<dbReference type="GO" id="GO:0008757">
    <property type="term" value="F:S-adenosylmethionine-dependent methyltransferase activity"/>
    <property type="evidence" value="ECO:0007669"/>
    <property type="project" value="InterPro"/>
</dbReference>
<accession>A0AAW9RX01</accession>
<name>A0AAW9RX01_9BACT</name>
<organism evidence="2 3">
    <name type="scientific">Rapidithrix thailandica</name>
    <dbReference type="NCBI Taxonomy" id="413964"/>
    <lineage>
        <taxon>Bacteria</taxon>
        <taxon>Pseudomonadati</taxon>
        <taxon>Bacteroidota</taxon>
        <taxon>Cytophagia</taxon>
        <taxon>Cytophagales</taxon>
        <taxon>Flammeovirgaceae</taxon>
        <taxon>Rapidithrix</taxon>
    </lineage>
</organism>
<sequence length="249" mass="29012">MQKDHFTAVSNNYRKYRPAYPKELFQYLSSLTPGHQRVWDCGTGSGQTAVPLTEFYDEVIATDLSKGQLENAQAHERVVYKLSAAEKAPLEDQSVDLVTSSQAAHWFVLEEFYSEVRRVLRPGGVIALWCYGLLSVNESVDRVVKQLHDDLLGPFWPKRTIEDHTYGSLWFPFEELPRSAFTMRAHWTLEQLKNYFRTWSAAHKYYEQHQVDPLEVLTEPFLKAWGNPEEVKEVTWPIYMRHGRVLTDK</sequence>
<evidence type="ECO:0000313" key="2">
    <source>
        <dbReference type="EMBL" id="MEN7549432.1"/>
    </source>
</evidence>
<keyword evidence="3" id="KW-1185">Reference proteome</keyword>
<dbReference type="SUPFAM" id="SSF53335">
    <property type="entry name" value="S-adenosyl-L-methionine-dependent methyltransferases"/>
    <property type="match status" value="1"/>
</dbReference>
<dbReference type="PANTHER" id="PTHR45180">
    <property type="entry name" value="OS01G0307686 PROTEIN"/>
    <property type="match status" value="1"/>
</dbReference>
<dbReference type="GO" id="GO:0032259">
    <property type="term" value="P:methylation"/>
    <property type="evidence" value="ECO:0007669"/>
    <property type="project" value="UniProtKB-KW"/>
</dbReference>
<dbReference type="InterPro" id="IPR029063">
    <property type="entry name" value="SAM-dependent_MTases_sf"/>
</dbReference>
<reference evidence="2 3" key="1">
    <citation type="submission" date="2024-04" db="EMBL/GenBank/DDBJ databases">
        <title>Novel genus in family Flammeovirgaceae.</title>
        <authorList>
            <person name="Nguyen T.H."/>
            <person name="Vuong T.Q."/>
            <person name="Le H."/>
            <person name="Kim S.-G."/>
        </authorList>
    </citation>
    <scope>NUCLEOTIDE SEQUENCE [LARGE SCALE GENOMIC DNA]</scope>
    <source>
        <strain evidence="2 3">JCM 23209</strain>
    </source>
</reference>
<comment type="caution">
    <text evidence="2">The sequence shown here is derived from an EMBL/GenBank/DDBJ whole genome shotgun (WGS) entry which is preliminary data.</text>
</comment>
<dbReference type="AlphaFoldDB" id="A0AAW9RX01"/>
<dbReference type="RefSeq" id="WP_346822206.1">
    <property type="nucleotide sequence ID" value="NZ_JBDKWZ010000008.1"/>
</dbReference>
<gene>
    <name evidence="2" type="ORF">AAG747_16030</name>
</gene>
<evidence type="ECO:0000259" key="1">
    <source>
        <dbReference type="Pfam" id="PF08241"/>
    </source>
</evidence>
<dbReference type="EMBL" id="JBDKWZ010000008">
    <property type="protein sequence ID" value="MEN7549432.1"/>
    <property type="molecule type" value="Genomic_DNA"/>
</dbReference>
<keyword evidence="2" id="KW-0808">Transferase</keyword>
<dbReference type="Proteomes" id="UP001403385">
    <property type="component" value="Unassembled WGS sequence"/>
</dbReference>
<keyword evidence="2" id="KW-0489">Methyltransferase</keyword>
<dbReference type="CDD" id="cd02440">
    <property type="entry name" value="AdoMet_MTases"/>
    <property type="match status" value="1"/>
</dbReference>
<protein>
    <submittedName>
        <fullName evidence="2">Class I SAM-dependent methyltransferase</fullName>
        <ecNumber evidence="2">2.1.1.-</ecNumber>
    </submittedName>
</protein>
<dbReference type="PANTHER" id="PTHR45180:SF1">
    <property type="entry name" value="OS01G0307686 PROTEIN"/>
    <property type="match status" value="1"/>
</dbReference>
<dbReference type="InterPro" id="IPR013216">
    <property type="entry name" value="Methyltransf_11"/>
</dbReference>
<proteinExistence type="predicted"/>
<dbReference type="Gene3D" id="3.40.50.150">
    <property type="entry name" value="Vaccinia Virus protein VP39"/>
    <property type="match status" value="1"/>
</dbReference>
<dbReference type="Pfam" id="PF08241">
    <property type="entry name" value="Methyltransf_11"/>
    <property type="match status" value="1"/>
</dbReference>
<evidence type="ECO:0000313" key="3">
    <source>
        <dbReference type="Proteomes" id="UP001403385"/>
    </source>
</evidence>
<feature type="domain" description="Methyltransferase type 11" evidence="1">
    <location>
        <begin position="40"/>
        <end position="127"/>
    </location>
</feature>